<feature type="compositionally biased region" description="Basic and acidic residues" evidence="11">
    <location>
        <begin position="338"/>
        <end position="370"/>
    </location>
</feature>
<keyword evidence="4" id="KW-0808">Transferase</keyword>
<keyword evidence="5 10" id="KW-0547">Nucleotide-binding</keyword>
<dbReference type="InterPro" id="IPR008271">
    <property type="entry name" value="Ser/Thr_kinase_AS"/>
</dbReference>
<dbReference type="SUPFAM" id="SSF56112">
    <property type="entry name" value="Protein kinase-like (PK-like)"/>
    <property type="match status" value="1"/>
</dbReference>
<evidence type="ECO:0000256" key="5">
    <source>
        <dbReference type="ARBA" id="ARBA00022741"/>
    </source>
</evidence>
<dbReference type="InterPro" id="IPR051131">
    <property type="entry name" value="NEK_Ser/Thr_kinase_NIMA"/>
</dbReference>
<evidence type="ECO:0000256" key="1">
    <source>
        <dbReference type="ARBA" id="ARBA00010886"/>
    </source>
</evidence>
<feature type="compositionally biased region" description="Basic and acidic residues" evidence="11">
    <location>
        <begin position="510"/>
        <end position="519"/>
    </location>
</feature>
<protein>
    <recommendedName>
        <fullName evidence="2">non-specific serine/threonine protein kinase</fullName>
        <ecNumber evidence="2">2.7.11.1</ecNumber>
    </recommendedName>
</protein>
<proteinExistence type="inferred from homology"/>
<evidence type="ECO:0000259" key="12">
    <source>
        <dbReference type="PROSITE" id="PS50011"/>
    </source>
</evidence>
<feature type="region of interest" description="Disordered" evidence="11">
    <location>
        <begin position="466"/>
        <end position="519"/>
    </location>
</feature>
<evidence type="ECO:0000256" key="6">
    <source>
        <dbReference type="ARBA" id="ARBA00022777"/>
    </source>
</evidence>
<dbReference type="PROSITE" id="PS50011">
    <property type="entry name" value="PROTEIN_KINASE_DOM"/>
    <property type="match status" value="1"/>
</dbReference>
<dbReference type="Proteomes" id="UP000695022">
    <property type="component" value="Unplaced"/>
</dbReference>
<keyword evidence="13" id="KW-1185">Reference proteome</keyword>
<feature type="region of interest" description="Disordered" evidence="11">
    <location>
        <begin position="383"/>
        <end position="408"/>
    </location>
</feature>
<dbReference type="InterPro" id="IPR017441">
    <property type="entry name" value="Protein_kinase_ATP_BS"/>
</dbReference>
<keyword evidence="7 10" id="KW-0067">ATP-binding</keyword>
<accession>A0ABM1E7N9</accession>
<comment type="catalytic activity">
    <reaction evidence="9">
        <text>L-seryl-[protein] + ATP = O-phospho-L-seryl-[protein] + ADP + H(+)</text>
        <dbReference type="Rhea" id="RHEA:17989"/>
        <dbReference type="Rhea" id="RHEA-COMP:9863"/>
        <dbReference type="Rhea" id="RHEA-COMP:11604"/>
        <dbReference type="ChEBI" id="CHEBI:15378"/>
        <dbReference type="ChEBI" id="CHEBI:29999"/>
        <dbReference type="ChEBI" id="CHEBI:30616"/>
        <dbReference type="ChEBI" id="CHEBI:83421"/>
        <dbReference type="ChEBI" id="CHEBI:456216"/>
        <dbReference type="EC" id="2.7.11.1"/>
    </reaction>
</comment>
<dbReference type="Gene3D" id="1.10.510.10">
    <property type="entry name" value="Transferase(Phosphotransferase) domain 1"/>
    <property type="match status" value="1"/>
</dbReference>
<dbReference type="CDD" id="cd08215">
    <property type="entry name" value="STKc_Nek"/>
    <property type="match status" value="1"/>
</dbReference>
<keyword evidence="6" id="KW-0418">Kinase</keyword>
<name>A0ABM1E7N9_PRICU</name>
<dbReference type="Gene3D" id="3.30.200.20">
    <property type="entry name" value="Phosphorylase Kinase, domain 1"/>
    <property type="match status" value="1"/>
</dbReference>
<dbReference type="InterPro" id="IPR000719">
    <property type="entry name" value="Prot_kinase_dom"/>
</dbReference>
<evidence type="ECO:0000256" key="8">
    <source>
        <dbReference type="ARBA" id="ARBA00047899"/>
    </source>
</evidence>
<evidence type="ECO:0000256" key="10">
    <source>
        <dbReference type="PROSITE-ProRule" id="PRU10141"/>
    </source>
</evidence>
<evidence type="ECO:0000313" key="13">
    <source>
        <dbReference type="Proteomes" id="UP000695022"/>
    </source>
</evidence>
<feature type="region of interest" description="Disordered" evidence="11">
    <location>
        <begin position="274"/>
        <end position="370"/>
    </location>
</feature>
<comment type="similarity">
    <text evidence="1">Belongs to the protein kinase superfamily. NEK Ser/Thr protein kinase family. NIMA subfamily.</text>
</comment>
<dbReference type="PANTHER" id="PTHR44899">
    <property type="entry name" value="CAMK FAMILY PROTEIN KINASE"/>
    <property type="match status" value="1"/>
</dbReference>
<dbReference type="PANTHER" id="PTHR44899:SF3">
    <property type="entry name" value="SERINE_THREONINE-PROTEIN KINASE NEK1"/>
    <property type="match status" value="1"/>
</dbReference>
<sequence length="716" mass="79639">MAGKYKRLELVGSGTFGKAWLVQSKSSSKRYVIKEINVKAMPQKEREHAASEVAILSRCKHANVIRYREAFLEHGSLYIVMEFAEKGDIHQKIKLQKGQLFKEVTILNWFVQICFALEYIHGQSILHRDLKAANIFLTEDNIVKVGDFGIARILEGTHDHAQTAIGTPYYISPEICQRKPYNQKSDMWALGCVLYEIAALTYPFHGADFNSLVFKIMQGKYNPIPSVYGPLIQDLVYVLLRADPLRRPSAAQILSVENLQPHIQLYISHYERMQQHSVRPQQGRRPAAAPTEPTGDVSREETAGRGSGAGGGGARAAVQESAQIREGVCDRTNTARGAGKEARREKDSTRLIHRAGQRERKAQCAGENKENIDPNVALRARVQSRKSSLSTPKIQRKHTRVRQAVSDSSSKDVEVKMVTGLRKGTAVQGKAAEESLRCLVTRQAAECSLRKASACSGQEVLPQYDSGYSEGNVKTQPDEEAPLGPKPPPKLLLREEIPSISGEQPSQVTRDGEARVRGGELPRESHVNCKTYTMRAFVAEATSSGRESLLGCCNSDTAVADDDRCAGDDEVFGVAGEVSTGAPTSASKHEKNNNKQTKINMLTKVLGRLNKFQPEKVAARKDSEEEEEEEQLVVARLLYRVHRRPSGFSDSSPVSRELWDFLEKKVGRELCERLLARMKGRVDDNTIAFEDSLSMLGKENLMYLPVILKLLEVESQ</sequence>
<dbReference type="Pfam" id="PF00069">
    <property type="entry name" value="Pkinase"/>
    <property type="match status" value="1"/>
</dbReference>
<comment type="catalytic activity">
    <reaction evidence="8">
        <text>L-threonyl-[protein] + ATP = O-phospho-L-threonyl-[protein] + ADP + H(+)</text>
        <dbReference type="Rhea" id="RHEA:46608"/>
        <dbReference type="Rhea" id="RHEA-COMP:11060"/>
        <dbReference type="Rhea" id="RHEA-COMP:11605"/>
        <dbReference type="ChEBI" id="CHEBI:15378"/>
        <dbReference type="ChEBI" id="CHEBI:30013"/>
        <dbReference type="ChEBI" id="CHEBI:30616"/>
        <dbReference type="ChEBI" id="CHEBI:61977"/>
        <dbReference type="ChEBI" id="CHEBI:456216"/>
        <dbReference type="EC" id="2.7.11.1"/>
    </reaction>
</comment>
<dbReference type="InterPro" id="IPR011009">
    <property type="entry name" value="Kinase-like_dom_sf"/>
</dbReference>
<dbReference type="EC" id="2.7.11.1" evidence="2"/>
<evidence type="ECO:0000256" key="3">
    <source>
        <dbReference type="ARBA" id="ARBA00022527"/>
    </source>
</evidence>
<dbReference type="PROSITE" id="PS00108">
    <property type="entry name" value="PROTEIN_KINASE_ST"/>
    <property type="match status" value="1"/>
</dbReference>
<evidence type="ECO:0000313" key="14">
    <source>
        <dbReference type="RefSeq" id="XP_014668210.1"/>
    </source>
</evidence>
<keyword evidence="3" id="KW-0723">Serine/threonine-protein kinase</keyword>
<reference evidence="14" key="1">
    <citation type="submission" date="2025-08" db="UniProtKB">
        <authorList>
            <consortium name="RefSeq"/>
        </authorList>
    </citation>
    <scope>IDENTIFICATION</scope>
</reference>
<feature type="compositionally biased region" description="Gly residues" evidence="11">
    <location>
        <begin position="305"/>
        <end position="314"/>
    </location>
</feature>
<organism evidence="13 14">
    <name type="scientific">Priapulus caudatus</name>
    <name type="common">Priapulid worm</name>
    <dbReference type="NCBI Taxonomy" id="37621"/>
    <lineage>
        <taxon>Eukaryota</taxon>
        <taxon>Metazoa</taxon>
        <taxon>Ecdysozoa</taxon>
        <taxon>Scalidophora</taxon>
        <taxon>Priapulida</taxon>
        <taxon>Priapulimorpha</taxon>
        <taxon>Priapulimorphida</taxon>
        <taxon>Priapulidae</taxon>
        <taxon>Priapulus</taxon>
    </lineage>
</organism>
<evidence type="ECO:0000256" key="7">
    <source>
        <dbReference type="ARBA" id="ARBA00022840"/>
    </source>
</evidence>
<gene>
    <name evidence="14" type="primary">LOC106809591</name>
</gene>
<dbReference type="SMART" id="SM00220">
    <property type="entry name" value="S_TKc"/>
    <property type="match status" value="1"/>
</dbReference>
<feature type="binding site" evidence="10">
    <location>
        <position position="34"/>
    </location>
    <ligand>
        <name>ATP</name>
        <dbReference type="ChEBI" id="CHEBI:30616"/>
    </ligand>
</feature>
<evidence type="ECO:0000256" key="11">
    <source>
        <dbReference type="SAM" id="MobiDB-lite"/>
    </source>
</evidence>
<evidence type="ECO:0000256" key="9">
    <source>
        <dbReference type="ARBA" id="ARBA00048679"/>
    </source>
</evidence>
<feature type="domain" description="Protein kinase" evidence="12">
    <location>
        <begin position="5"/>
        <end position="263"/>
    </location>
</feature>
<dbReference type="RefSeq" id="XP_014668210.1">
    <property type="nucleotide sequence ID" value="XM_014812724.1"/>
</dbReference>
<evidence type="ECO:0000256" key="2">
    <source>
        <dbReference type="ARBA" id="ARBA00012513"/>
    </source>
</evidence>
<evidence type="ECO:0000256" key="4">
    <source>
        <dbReference type="ARBA" id="ARBA00022679"/>
    </source>
</evidence>
<dbReference type="PROSITE" id="PS00107">
    <property type="entry name" value="PROTEIN_KINASE_ATP"/>
    <property type="match status" value="1"/>
</dbReference>
<dbReference type="GeneID" id="106809591"/>